<keyword evidence="5" id="KW-0560">Oxidoreductase</keyword>
<dbReference type="AlphaFoldDB" id="A0A9P7DLB3"/>
<comment type="similarity">
    <text evidence="7">Belongs to the chloroperoxidase family.</text>
</comment>
<evidence type="ECO:0000313" key="9">
    <source>
        <dbReference type="EMBL" id="KAG1797688.1"/>
    </source>
</evidence>
<organism evidence="9 10">
    <name type="scientific">Suillus plorans</name>
    <dbReference type="NCBI Taxonomy" id="116603"/>
    <lineage>
        <taxon>Eukaryota</taxon>
        <taxon>Fungi</taxon>
        <taxon>Dikarya</taxon>
        <taxon>Basidiomycota</taxon>
        <taxon>Agaricomycotina</taxon>
        <taxon>Agaricomycetes</taxon>
        <taxon>Agaricomycetidae</taxon>
        <taxon>Boletales</taxon>
        <taxon>Suillineae</taxon>
        <taxon>Suillaceae</taxon>
        <taxon>Suillus</taxon>
    </lineage>
</organism>
<dbReference type="OrthoDB" id="407298at2759"/>
<evidence type="ECO:0000256" key="5">
    <source>
        <dbReference type="ARBA" id="ARBA00023002"/>
    </source>
</evidence>
<evidence type="ECO:0000256" key="1">
    <source>
        <dbReference type="ARBA" id="ARBA00001970"/>
    </source>
</evidence>
<sequence>MTPNIACISYIYSSLAQASVSNYTYPHRNNMGFFSGLSHCLFDAGIMAWDVLLTVSNLVRRKYPIGDVTPEGHPGYGGHWPEFIPPQLTDSRCSCPAFNAMANHGIISRSGRGVSFVELNNHIQATYNFSPTFSSFVLHFLARMLKRNFCEDTFDLEEIDLHNGIEHDASLLRLDAALQPDQSIKHVPFIEELLAAATGKDRDGNDIITTKDCSSILGKRRAVARAVNKEFSLSFFHKIFGSAEYDIISFISKHPSERSVSASILVTIFGGRVDDLRSFLLHERIPALWESRVRQPHGMTIINFNKTVLRVEVGVCEKDWAQAAREAAESHGTVTLG</sequence>
<dbReference type="Proteomes" id="UP000719766">
    <property type="component" value="Unassembled WGS sequence"/>
</dbReference>
<dbReference type="GO" id="GO:0004601">
    <property type="term" value="F:peroxidase activity"/>
    <property type="evidence" value="ECO:0007669"/>
    <property type="project" value="UniProtKB-KW"/>
</dbReference>
<dbReference type="PANTHER" id="PTHR33577:SF18">
    <property type="entry name" value="HEME HALOPEROXIDASE FAMILY PROFILE DOMAIN-CONTAINING PROTEIN"/>
    <property type="match status" value="1"/>
</dbReference>
<dbReference type="RefSeq" id="XP_041162641.1">
    <property type="nucleotide sequence ID" value="XM_041306153.1"/>
</dbReference>
<dbReference type="SUPFAM" id="SSF47571">
    <property type="entry name" value="Cloroperoxidase"/>
    <property type="match status" value="1"/>
</dbReference>
<dbReference type="PANTHER" id="PTHR33577">
    <property type="entry name" value="STERIGMATOCYSTIN BIOSYNTHESIS PEROXIDASE STCC-RELATED"/>
    <property type="match status" value="1"/>
</dbReference>
<name>A0A9P7DLB3_9AGAM</name>
<dbReference type="InterPro" id="IPR036851">
    <property type="entry name" value="Chloroperoxidase-like_sf"/>
</dbReference>
<dbReference type="EMBL" id="JABBWE010000015">
    <property type="protein sequence ID" value="KAG1797688.1"/>
    <property type="molecule type" value="Genomic_DNA"/>
</dbReference>
<evidence type="ECO:0000313" key="10">
    <source>
        <dbReference type="Proteomes" id="UP000719766"/>
    </source>
</evidence>
<accession>A0A9P7DLB3</accession>
<dbReference type="PROSITE" id="PS51405">
    <property type="entry name" value="HEME_HALOPEROXIDASE"/>
    <property type="match status" value="1"/>
</dbReference>
<evidence type="ECO:0000256" key="2">
    <source>
        <dbReference type="ARBA" id="ARBA00022559"/>
    </source>
</evidence>
<proteinExistence type="inferred from homology"/>
<evidence type="ECO:0000256" key="6">
    <source>
        <dbReference type="ARBA" id="ARBA00023004"/>
    </source>
</evidence>
<evidence type="ECO:0000259" key="8">
    <source>
        <dbReference type="PROSITE" id="PS51405"/>
    </source>
</evidence>
<dbReference type="GeneID" id="64599917"/>
<evidence type="ECO:0000256" key="7">
    <source>
        <dbReference type="ARBA" id="ARBA00025795"/>
    </source>
</evidence>
<comment type="cofactor">
    <cofactor evidence="1">
        <name>heme b</name>
        <dbReference type="ChEBI" id="CHEBI:60344"/>
    </cofactor>
</comment>
<protein>
    <submittedName>
        <fullName evidence="9">Chloroperoxidase</fullName>
    </submittedName>
</protein>
<dbReference type="InterPro" id="IPR000028">
    <property type="entry name" value="Chloroperoxidase"/>
</dbReference>
<keyword evidence="4" id="KW-0479">Metal-binding</keyword>
<evidence type="ECO:0000256" key="3">
    <source>
        <dbReference type="ARBA" id="ARBA00022617"/>
    </source>
</evidence>
<keyword evidence="6" id="KW-0408">Iron</keyword>
<comment type="caution">
    <text evidence="9">The sequence shown here is derived from an EMBL/GenBank/DDBJ whole genome shotgun (WGS) entry which is preliminary data.</text>
</comment>
<dbReference type="Gene3D" id="1.10.489.10">
    <property type="entry name" value="Chloroperoxidase-like"/>
    <property type="match status" value="1"/>
</dbReference>
<keyword evidence="3" id="KW-0349">Heme</keyword>
<keyword evidence="2" id="KW-0575">Peroxidase</keyword>
<dbReference type="Pfam" id="PF01328">
    <property type="entry name" value="Peroxidase_2"/>
    <property type="match status" value="1"/>
</dbReference>
<feature type="domain" description="Heme haloperoxidase family profile" evidence="8">
    <location>
        <begin position="79"/>
        <end position="306"/>
    </location>
</feature>
<evidence type="ECO:0000256" key="4">
    <source>
        <dbReference type="ARBA" id="ARBA00022723"/>
    </source>
</evidence>
<reference evidence="9" key="1">
    <citation type="journal article" date="2020" name="New Phytol.">
        <title>Comparative genomics reveals dynamic genome evolution in host specialist ectomycorrhizal fungi.</title>
        <authorList>
            <person name="Lofgren L.A."/>
            <person name="Nguyen N.H."/>
            <person name="Vilgalys R."/>
            <person name="Ruytinx J."/>
            <person name="Liao H.L."/>
            <person name="Branco S."/>
            <person name="Kuo A."/>
            <person name="LaButti K."/>
            <person name="Lipzen A."/>
            <person name="Andreopoulos W."/>
            <person name="Pangilinan J."/>
            <person name="Riley R."/>
            <person name="Hundley H."/>
            <person name="Na H."/>
            <person name="Barry K."/>
            <person name="Grigoriev I.V."/>
            <person name="Stajich J.E."/>
            <person name="Kennedy P.G."/>
        </authorList>
    </citation>
    <scope>NUCLEOTIDE SEQUENCE</scope>
    <source>
        <strain evidence="9">S12</strain>
    </source>
</reference>
<dbReference type="GO" id="GO:0046872">
    <property type="term" value="F:metal ion binding"/>
    <property type="evidence" value="ECO:0007669"/>
    <property type="project" value="UniProtKB-KW"/>
</dbReference>
<keyword evidence="10" id="KW-1185">Reference proteome</keyword>
<gene>
    <name evidence="9" type="ORF">HD556DRAFT_1440640</name>
</gene>